<dbReference type="RefSeq" id="WP_112116871.1">
    <property type="nucleotide sequence ID" value="NZ_UAQE01000001.1"/>
</dbReference>
<evidence type="ECO:0000313" key="2">
    <source>
        <dbReference type="Proteomes" id="UP000251431"/>
    </source>
</evidence>
<proteinExistence type="predicted"/>
<organism evidence="1 2">
    <name type="scientific">Lysinibacillus capsici</name>
    <dbReference type="NCBI Taxonomy" id="2115968"/>
    <lineage>
        <taxon>Bacteria</taxon>
        <taxon>Bacillati</taxon>
        <taxon>Bacillota</taxon>
        <taxon>Bacilli</taxon>
        <taxon>Bacillales</taxon>
        <taxon>Bacillaceae</taxon>
        <taxon>Lysinibacillus</taxon>
    </lineage>
</organism>
<sequence>MYIYNILVIDDEVQIKDNCDIYKRYLKSKFDLEVKFDVINTEAEYNESIPYDVLLVDYDLKKGFSLNNKLMGDEFIKKFRENNKISKVIFYSSAFKFRPNEPNYDFPFEKREAFDLINNLQIDRIADKNNFEMMLEVIKSCCERVDVLPILLSKIVEEYEKEEIKVSYTNIQGQEVLLSELLKDIINDNEQGKAFRKNIIDTVLSVILNFKY</sequence>
<dbReference type="AlphaFoldDB" id="A0A2X0Z5A8"/>
<name>A0A2X0Z5A8_9BACI</name>
<reference evidence="1 2" key="1">
    <citation type="submission" date="2018-06" db="EMBL/GenBank/DDBJ databases">
        <authorList>
            <consortium name="Pathogen Informatics"/>
            <person name="Doyle S."/>
        </authorList>
    </citation>
    <scope>NUCLEOTIDE SEQUENCE [LARGE SCALE GENOMIC DNA]</scope>
    <source>
        <strain evidence="1 2">NCTC7582</strain>
    </source>
</reference>
<gene>
    <name evidence="1" type="ORF">NCTC7582_01227</name>
</gene>
<evidence type="ECO:0008006" key="3">
    <source>
        <dbReference type="Google" id="ProtNLM"/>
    </source>
</evidence>
<dbReference type="Proteomes" id="UP000251431">
    <property type="component" value="Unassembled WGS sequence"/>
</dbReference>
<dbReference type="EMBL" id="UAQE01000001">
    <property type="protein sequence ID" value="SPT97691.1"/>
    <property type="molecule type" value="Genomic_DNA"/>
</dbReference>
<evidence type="ECO:0000313" key="1">
    <source>
        <dbReference type="EMBL" id="SPT97691.1"/>
    </source>
</evidence>
<dbReference type="Gene3D" id="3.40.50.2300">
    <property type="match status" value="1"/>
</dbReference>
<protein>
    <recommendedName>
        <fullName evidence="3">Response regulator</fullName>
    </recommendedName>
</protein>
<accession>A0A2X0Z5A8</accession>